<sequence>MGSSKIQVYTKVFITNNYILKNIYTITIFMKHKPSVSKIITFTTLFPSSISRTENHIIFKS</sequence>
<gene>
    <name evidence="1" type="ORF">HMPREF0198_0064</name>
</gene>
<name>C8N6D8_CARH6</name>
<keyword evidence="2" id="KW-1185">Reference proteome</keyword>
<evidence type="ECO:0000313" key="1">
    <source>
        <dbReference type="EMBL" id="EEV89831.1"/>
    </source>
</evidence>
<accession>C8N6D8</accession>
<dbReference type="AlphaFoldDB" id="C8N6D8"/>
<comment type="caution">
    <text evidence="1">The sequence shown here is derived from an EMBL/GenBank/DDBJ whole genome shotgun (WGS) entry which is preliminary data.</text>
</comment>
<protein>
    <submittedName>
        <fullName evidence="1">Uncharacterized protein</fullName>
    </submittedName>
</protein>
<reference evidence="1 2" key="1">
    <citation type="submission" date="2009-08" db="EMBL/GenBank/DDBJ databases">
        <authorList>
            <person name="Qin X."/>
            <person name="Bachman B."/>
            <person name="Battles P."/>
            <person name="Bell A."/>
            <person name="Bess C."/>
            <person name="Bickham C."/>
            <person name="Chaboub L."/>
            <person name="Chen D."/>
            <person name="Coyle M."/>
            <person name="Deiros D.R."/>
            <person name="Dinh H."/>
            <person name="Forbes L."/>
            <person name="Fowler G."/>
            <person name="Francisco L."/>
            <person name="Fu Q."/>
            <person name="Gubbala S."/>
            <person name="Hale W."/>
            <person name="Han Y."/>
            <person name="Hemphill L."/>
            <person name="Highlander S.K."/>
            <person name="Hirani K."/>
            <person name="Hogues M."/>
            <person name="Jackson L."/>
            <person name="Jakkamsetti A."/>
            <person name="Javaid M."/>
            <person name="Jiang H."/>
            <person name="Korchina V."/>
            <person name="Kovar C."/>
            <person name="Lara F."/>
            <person name="Lee S."/>
            <person name="Mata R."/>
            <person name="Mathew T."/>
            <person name="Moen C."/>
            <person name="Morales K."/>
            <person name="Munidasa M."/>
            <person name="Nazareth L."/>
            <person name="Ngo R."/>
            <person name="Nguyen L."/>
            <person name="Okwuonu G."/>
            <person name="Ongeri F."/>
            <person name="Patil S."/>
            <person name="Petrosino J."/>
            <person name="Pham C."/>
            <person name="Pham P."/>
            <person name="Pu L.-L."/>
            <person name="Puazo M."/>
            <person name="Raj R."/>
            <person name="Reid J."/>
            <person name="Rouhana J."/>
            <person name="Saada N."/>
            <person name="Shang Y."/>
            <person name="Simmons D."/>
            <person name="Thornton R."/>
            <person name="Warren J."/>
            <person name="Weissenberger G."/>
            <person name="Zhang J."/>
            <person name="Zhang L."/>
            <person name="Zhou C."/>
            <person name="Zhu D."/>
            <person name="Muzny D."/>
            <person name="Worley K."/>
            <person name="Gibbs R."/>
        </authorList>
    </citation>
    <scope>NUCLEOTIDE SEQUENCE [LARGE SCALE GENOMIC DNA]</scope>
    <source>
        <strain evidence="2">ATCC 15826 / DSM 8339 / NCTC 10426 / 6573</strain>
    </source>
</reference>
<proteinExistence type="predicted"/>
<dbReference type="HOGENOM" id="CLU_2913924_0_0_6"/>
<evidence type="ECO:0000313" key="2">
    <source>
        <dbReference type="Proteomes" id="UP000004870"/>
    </source>
</evidence>
<dbReference type="Proteomes" id="UP000004870">
    <property type="component" value="Unassembled WGS sequence"/>
</dbReference>
<dbReference type="EMBL" id="ACKY01000003">
    <property type="protein sequence ID" value="EEV89831.1"/>
    <property type="molecule type" value="Genomic_DNA"/>
</dbReference>
<organism evidence="1 2">
    <name type="scientific">Cardiobacterium hominis (strain ATCC 15826 / DSM 8339 / NCTC 10426 / 6573)</name>
    <dbReference type="NCBI Taxonomy" id="638300"/>
    <lineage>
        <taxon>Bacteria</taxon>
        <taxon>Pseudomonadati</taxon>
        <taxon>Pseudomonadota</taxon>
        <taxon>Gammaproteobacteria</taxon>
        <taxon>Cardiobacteriales</taxon>
        <taxon>Cardiobacteriaceae</taxon>
        <taxon>Cardiobacterium</taxon>
    </lineage>
</organism>